<feature type="domain" description="Pycsar effector protein" evidence="9">
    <location>
        <begin position="21"/>
        <end position="174"/>
    </location>
</feature>
<evidence type="ECO:0000256" key="1">
    <source>
        <dbReference type="ARBA" id="ARBA00004236"/>
    </source>
</evidence>
<evidence type="ECO:0000256" key="4">
    <source>
        <dbReference type="ARBA" id="ARBA00022741"/>
    </source>
</evidence>
<proteinExistence type="predicted"/>
<keyword evidence="5 8" id="KW-1133">Transmembrane helix</keyword>
<keyword evidence="4" id="KW-0547">Nucleotide-binding</keyword>
<comment type="subcellular location">
    <subcellularLocation>
        <location evidence="1">Cell membrane</location>
    </subcellularLocation>
</comment>
<keyword evidence="3 8" id="KW-0812">Transmembrane</keyword>
<evidence type="ECO:0000256" key="8">
    <source>
        <dbReference type="SAM" id="Phobius"/>
    </source>
</evidence>
<name>A0ABR9J349_9MICC</name>
<accession>A0ABR9J349</accession>
<keyword evidence="11" id="KW-1185">Reference proteome</keyword>
<evidence type="ECO:0000256" key="7">
    <source>
        <dbReference type="ARBA" id="ARBA00023136"/>
    </source>
</evidence>
<feature type="transmembrane region" description="Helical" evidence="8">
    <location>
        <begin position="154"/>
        <end position="177"/>
    </location>
</feature>
<evidence type="ECO:0000256" key="6">
    <source>
        <dbReference type="ARBA" id="ARBA00023118"/>
    </source>
</evidence>
<comment type="caution">
    <text evidence="10">The sequence shown here is derived from an EMBL/GenBank/DDBJ whole genome shotgun (WGS) entry which is preliminary data.</text>
</comment>
<gene>
    <name evidence="10" type="ORF">H4W26_000181</name>
</gene>
<evidence type="ECO:0000256" key="5">
    <source>
        <dbReference type="ARBA" id="ARBA00022989"/>
    </source>
</evidence>
<dbReference type="Pfam" id="PF18967">
    <property type="entry name" value="PycTM"/>
    <property type="match status" value="1"/>
</dbReference>
<sequence length="183" mass="20198">MFGCKPRAAVDHHEHERALDTAWRIHGAISDWTGKVDAKASFAFALQSAGVATAVALAGESRVFSALEGPWQEVLYFGGLLVMTLAAGFSVWVVIPRLRRKHIRREYPDNFIYFGHLKFWDAGQLPSAIKKKDLLPVLTHQMVEMSKITWKKHIAVKVSMILALVGGAALVGCATMVRFGLTP</sequence>
<organism evidence="10 11">
    <name type="scientific">Nesterenkonia halotolerans</name>
    <dbReference type="NCBI Taxonomy" id="225325"/>
    <lineage>
        <taxon>Bacteria</taxon>
        <taxon>Bacillati</taxon>
        <taxon>Actinomycetota</taxon>
        <taxon>Actinomycetes</taxon>
        <taxon>Micrococcales</taxon>
        <taxon>Micrococcaceae</taxon>
        <taxon>Nesterenkonia</taxon>
    </lineage>
</organism>
<dbReference type="RefSeq" id="WP_192590321.1">
    <property type="nucleotide sequence ID" value="NZ_JADBEE010000001.1"/>
</dbReference>
<evidence type="ECO:0000259" key="9">
    <source>
        <dbReference type="Pfam" id="PF18967"/>
    </source>
</evidence>
<keyword evidence="2" id="KW-1003">Cell membrane</keyword>
<protein>
    <recommendedName>
        <fullName evidence="9">Pycsar effector protein domain-containing protein</fullName>
    </recommendedName>
</protein>
<feature type="transmembrane region" description="Helical" evidence="8">
    <location>
        <begin position="74"/>
        <end position="95"/>
    </location>
</feature>
<keyword evidence="7 8" id="KW-0472">Membrane</keyword>
<reference evidence="10 11" key="1">
    <citation type="submission" date="2020-10" db="EMBL/GenBank/DDBJ databases">
        <title>Sequencing the genomes of 1000 actinobacteria strains.</title>
        <authorList>
            <person name="Klenk H.-P."/>
        </authorList>
    </citation>
    <scope>NUCLEOTIDE SEQUENCE [LARGE SCALE GENOMIC DNA]</scope>
    <source>
        <strain evidence="10 11">DSM 15474</strain>
    </source>
</reference>
<keyword evidence="6" id="KW-0051">Antiviral defense</keyword>
<dbReference type="EMBL" id="JADBEE010000001">
    <property type="protein sequence ID" value="MBE1513426.1"/>
    <property type="molecule type" value="Genomic_DNA"/>
</dbReference>
<dbReference type="Proteomes" id="UP000636579">
    <property type="component" value="Unassembled WGS sequence"/>
</dbReference>
<evidence type="ECO:0000256" key="2">
    <source>
        <dbReference type="ARBA" id="ARBA00022475"/>
    </source>
</evidence>
<evidence type="ECO:0000313" key="10">
    <source>
        <dbReference type="EMBL" id="MBE1513426.1"/>
    </source>
</evidence>
<evidence type="ECO:0000256" key="3">
    <source>
        <dbReference type="ARBA" id="ARBA00022692"/>
    </source>
</evidence>
<evidence type="ECO:0000313" key="11">
    <source>
        <dbReference type="Proteomes" id="UP000636579"/>
    </source>
</evidence>
<dbReference type="InterPro" id="IPR043760">
    <property type="entry name" value="PycTM_dom"/>
</dbReference>